<keyword evidence="1" id="KW-0472">Membrane</keyword>
<evidence type="ECO:0000313" key="2">
    <source>
        <dbReference type="EMBL" id="WAE51912.1"/>
    </source>
</evidence>
<gene>
    <name evidence="2" type="ORF">OSV15_19925</name>
</gene>
<protein>
    <submittedName>
        <fullName evidence="2">DUF3592 domain-containing protein</fullName>
    </submittedName>
</protein>
<organism evidence="2 3">
    <name type="scientific">Stutzerimonas frequens</name>
    <dbReference type="NCBI Taxonomy" id="2968969"/>
    <lineage>
        <taxon>Bacteria</taxon>
        <taxon>Pseudomonadati</taxon>
        <taxon>Pseudomonadota</taxon>
        <taxon>Gammaproteobacteria</taxon>
        <taxon>Pseudomonadales</taxon>
        <taxon>Pseudomonadaceae</taxon>
        <taxon>Stutzerimonas</taxon>
    </lineage>
</organism>
<name>A0AA47E2Y3_9GAMM</name>
<reference evidence="2" key="1">
    <citation type="submission" date="2022-11" db="EMBL/GenBank/DDBJ databases">
        <title>Genomic of Pseudomonas TF18.</title>
        <authorList>
            <person name="Liu T."/>
        </authorList>
    </citation>
    <scope>NUCLEOTIDE SEQUENCE</scope>
    <source>
        <strain evidence="2">TF18</strain>
    </source>
</reference>
<proteinExistence type="predicted"/>
<keyword evidence="1" id="KW-0812">Transmembrane</keyword>
<dbReference type="AlphaFoldDB" id="A0AA47E2Y3"/>
<dbReference type="EMBL" id="CP113257">
    <property type="protein sequence ID" value="WAE51912.1"/>
    <property type="molecule type" value="Genomic_DNA"/>
</dbReference>
<evidence type="ECO:0000256" key="1">
    <source>
        <dbReference type="SAM" id="Phobius"/>
    </source>
</evidence>
<dbReference type="RefSeq" id="WP_267931202.1">
    <property type="nucleotide sequence ID" value="NZ_CP113257.1"/>
</dbReference>
<dbReference type="Proteomes" id="UP001164632">
    <property type="component" value="Chromosome"/>
</dbReference>
<sequence length="143" mass="15966">MLKTFPIAFVLLLLGASIYNFVREQAFVEGFVEAQGKIVAIRSERISRGDGRQYSSNVHAVVEYYLNGHHYRFESQFFGVPAWREGQSVTALVSQTSPNIGRIKRVDDIYPRSAGLGVLAALALLAMATGRFLRQHRHRSAVA</sequence>
<evidence type="ECO:0000313" key="3">
    <source>
        <dbReference type="Proteomes" id="UP001164632"/>
    </source>
</evidence>
<keyword evidence="1" id="KW-1133">Transmembrane helix</keyword>
<accession>A0AA47E2Y3</accession>
<feature type="transmembrane region" description="Helical" evidence="1">
    <location>
        <begin position="114"/>
        <end position="133"/>
    </location>
</feature>